<organism evidence="11 12">
    <name type="scientific">Macrosiphum euphorbiae</name>
    <name type="common">potato aphid</name>
    <dbReference type="NCBI Taxonomy" id="13131"/>
    <lineage>
        <taxon>Eukaryota</taxon>
        <taxon>Metazoa</taxon>
        <taxon>Ecdysozoa</taxon>
        <taxon>Arthropoda</taxon>
        <taxon>Hexapoda</taxon>
        <taxon>Insecta</taxon>
        <taxon>Pterygota</taxon>
        <taxon>Neoptera</taxon>
        <taxon>Paraneoptera</taxon>
        <taxon>Hemiptera</taxon>
        <taxon>Sternorrhyncha</taxon>
        <taxon>Aphidomorpha</taxon>
        <taxon>Aphidoidea</taxon>
        <taxon>Aphididae</taxon>
        <taxon>Macrosiphini</taxon>
        <taxon>Macrosiphum</taxon>
    </lineage>
</organism>
<dbReference type="GO" id="GO:0043161">
    <property type="term" value="P:proteasome-mediated ubiquitin-dependent protein catabolic process"/>
    <property type="evidence" value="ECO:0007669"/>
    <property type="project" value="TreeGrafter"/>
</dbReference>
<evidence type="ECO:0000313" key="12">
    <source>
        <dbReference type="Proteomes" id="UP001160148"/>
    </source>
</evidence>
<gene>
    <name evidence="11" type="ORF">MEUPH1_LOCUS9483</name>
</gene>
<feature type="coiled-coil region" evidence="8">
    <location>
        <begin position="131"/>
        <end position="158"/>
    </location>
</feature>
<feature type="repeat" description="WD" evidence="7">
    <location>
        <begin position="402"/>
        <end position="444"/>
    </location>
</feature>
<dbReference type="CDD" id="cd00200">
    <property type="entry name" value="WD40"/>
    <property type="match status" value="1"/>
</dbReference>
<proteinExistence type="predicted"/>
<dbReference type="InterPro" id="IPR042755">
    <property type="entry name" value="COP1"/>
</dbReference>
<sequence>MSEMTEEENSGSRAIKRQHLDSTDTSLSNSSSDYSCPVCYDIIHEAHITKCGHSFCYSCVSRSLETNSSCPKCGNMLSGGICDIFPNLALDKLVTKYKLVNPGRKLENSSKLGLIAGLRGFVNAESKKLTLSDVDAMLELLTRRKRKLEAESALAQNRLLYEFLERLLCDKESQMRRIGRQVELVKKDVAFVKKILKDWEAKKPVVTDIEHNNINEKFDNTPPISSVNNCIPGNIQRRRMCSHFDDFVDCYFSLRAKELVFGNRHSTEEDGNVKEKDHEKGLDEFRENLVKFSKFNALRPIATLNYGTDIFNNSTIVSSIEFDKDDEYFAIAGVTKRIKVFEYDCVLRDSVDIHYPCVEMISASKISCVSWNSYRKNTVASSDYEGAVCVWDAGTGQRTRIFREHEKRCWSVDFNKADAGLMASGSDDARVKLWTLNQERSVACLEAKANVCCVKFNPVGASYLAFGSADHCVHYYDLRHAKRALAIFKGHKKAVSYVKFLNGKEMVSASTDSQLKLWNVNEAHEGCVRSFVGHVNEKNFVGLATDGDYIACGSENNSLYIYYKGLQRKLFTFKFEANNAILSASEEEKDRRRDDDVNEFVSAVCWRQTSNILMAANSQGIIKVLELK</sequence>
<evidence type="ECO:0000256" key="9">
    <source>
        <dbReference type="SAM" id="MobiDB-lite"/>
    </source>
</evidence>
<feature type="region of interest" description="Disordered" evidence="9">
    <location>
        <begin position="1"/>
        <end position="33"/>
    </location>
</feature>
<protein>
    <recommendedName>
        <fullName evidence="10">RING-type domain-containing protein</fullName>
    </recommendedName>
</protein>
<dbReference type="AlphaFoldDB" id="A0AAV0WCL0"/>
<dbReference type="SMART" id="SM00184">
    <property type="entry name" value="RING"/>
    <property type="match status" value="1"/>
</dbReference>
<evidence type="ECO:0000313" key="11">
    <source>
        <dbReference type="EMBL" id="CAI6353351.1"/>
    </source>
</evidence>
<dbReference type="CDD" id="cd16504">
    <property type="entry name" value="RING-HC_COP1"/>
    <property type="match status" value="1"/>
</dbReference>
<dbReference type="GO" id="GO:0061630">
    <property type="term" value="F:ubiquitin protein ligase activity"/>
    <property type="evidence" value="ECO:0007669"/>
    <property type="project" value="InterPro"/>
</dbReference>
<dbReference type="PROSITE" id="PS00518">
    <property type="entry name" value="ZF_RING_1"/>
    <property type="match status" value="1"/>
</dbReference>
<keyword evidence="12" id="KW-1185">Reference proteome</keyword>
<dbReference type="GO" id="GO:0008270">
    <property type="term" value="F:zinc ion binding"/>
    <property type="evidence" value="ECO:0007669"/>
    <property type="project" value="UniProtKB-KW"/>
</dbReference>
<dbReference type="InterPro" id="IPR013083">
    <property type="entry name" value="Znf_RING/FYVE/PHD"/>
</dbReference>
<feature type="domain" description="RING-type" evidence="10">
    <location>
        <begin position="36"/>
        <end position="73"/>
    </location>
</feature>
<dbReference type="PANTHER" id="PTHR44080">
    <property type="entry name" value="E3 UBIQUITIN-PROTEIN LIGASE COP1"/>
    <property type="match status" value="1"/>
</dbReference>
<evidence type="ECO:0000259" key="10">
    <source>
        <dbReference type="PROSITE" id="PS50089"/>
    </source>
</evidence>
<dbReference type="PROSITE" id="PS50089">
    <property type="entry name" value="ZF_RING_2"/>
    <property type="match status" value="1"/>
</dbReference>
<evidence type="ECO:0000256" key="7">
    <source>
        <dbReference type="PROSITE-ProRule" id="PRU00221"/>
    </source>
</evidence>
<evidence type="ECO:0000256" key="8">
    <source>
        <dbReference type="SAM" id="Coils"/>
    </source>
</evidence>
<dbReference type="InterPro" id="IPR019775">
    <property type="entry name" value="WD40_repeat_CS"/>
</dbReference>
<dbReference type="SMART" id="SM00320">
    <property type="entry name" value="WD40"/>
    <property type="match status" value="7"/>
</dbReference>
<dbReference type="SUPFAM" id="SSF57850">
    <property type="entry name" value="RING/U-box"/>
    <property type="match status" value="1"/>
</dbReference>
<feature type="repeat" description="WD" evidence="7">
    <location>
        <begin position="488"/>
        <end position="521"/>
    </location>
</feature>
<dbReference type="InterPro" id="IPR017907">
    <property type="entry name" value="Znf_RING_CS"/>
</dbReference>
<name>A0AAV0WCL0_9HEMI</name>
<dbReference type="Gene3D" id="3.30.40.10">
    <property type="entry name" value="Zinc/RING finger domain, C3HC4 (zinc finger)"/>
    <property type="match status" value="1"/>
</dbReference>
<dbReference type="PROSITE" id="PS50294">
    <property type="entry name" value="WD_REPEATS_REGION"/>
    <property type="match status" value="1"/>
</dbReference>
<dbReference type="InterPro" id="IPR001680">
    <property type="entry name" value="WD40_rpt"/>
</dbReference>
<evidence type="ECO:0000256" key="6">
    <source>
        <dbReference type="PROSITE-ProRule" id="PRU00175"/>
    </source>
</evidence>
<reference evidence="11 12" key="1">
    <citation type="submission" date="2023-01" db="EMBL/GenBank/DDBJ databases">
        <authorList>
            <person name="Whitehead M."/>
        </authorList>
    </citation>
    <scope>NUCLEOTIDE SEQUENCE [LARGE SCALE GENOMIC DNA]</scope>
</reference>
<keyword evidence="5" id="KW-0862">Zinc</keyword>
<dbReference type="PANTHER" id="PTHR44080:SF1">
    <property type="entry name" value="E3 UBIQUITIN-PROTEIN LIGASE COP1"/>
    <property type="match status" value="1"/>
</dbReference>
<evidence type="ECO:0000256" key="3">
    <source>
        <dbReference type="ARBA" id="ARBA00022737"/>
    </source>
</evidence>
<dbReference type="InterPro" id="IPR001841">
    <property type="entry name" value="Znf_RING"/>
</dbReference>
<keyword evidence="8" id="KW-0175">Coiled coil</keyword>
<dbReference type="Pfam" id="PF00400">
    <property type="entry name" value="WD40"/>
    <property type="match status" value="3"/>
</dbReference>
<dbReference type="InterPro" id="IPR015943">
    <property type="entry name" value="WD40/YVTN_repeat-like_dom_sf"/>
</dbReference>
<dbReference type="Proteomes" id="UP001160148">
    <property type="component" value="Unassembled WGS sequence"/>
</dbReference>
<evidence type="ECO:0000256" key="2">
    <source>
        <dbReference type="ARBA" id="ARBA00022723"/>
    </source>
</evidence>
<dbReference type="Pfam" id="PF13923">
    <property type="entry name" value="zf-C3HC4_2"/>
    <property type="match status" value="1"/>
</dbReference>
<dbReference type="SUPFAM" id="SSF50978">
    <property type="entry name" value="WD40 repeat-like"/>
    <property type="match status" value="1"/>
</dbReference>
<keyword evidence="1 7" id="KW-0853">WD repeat</keyword>
<comment type="caution">
    <text evidence="11">The sequence shown here is derived from an EMBL/GenBank/DDBJ whole genome shotgun (WGS) entry which is preliminary data.</text>
</comment>
<dbReference type="InterPro" id="IPR036322">
    <property type="entry name" value="WD40_repeat_dom_sf"/>
</dbReference>
<feature type="compositionally biased region" description="Low complexity" evidence="9">
    <location>
        <begin position="23"/>
        <end position="33"/>
    </location>
</feature>
<keyword evidence="4 6" id="KW-0863">Zinc-finger</keyword>
<keyword evidence="3" id="KW-0677">Repeat</keyword>
<dbReference type="PROSITE" id="PS50082">
    <property type="entry name" value="WD_REPEATS_2"/>
    <property type="match status" value="2"/>
</dbReference>
<evidence type="ECO:0000256" key="1">
    <source>
        <dbReference type="ARBA" id="ARBA00022574"/>
    </source>
</evidence>
<dbReference type="Gene3D" id="2.130.10.10">
    <property type="entry name" value="YVTN repeat-like/Quinoprotein amine dehydrogenase"/>
    <property type="match status" value="1"/>
</dbReference>
<evidence type="ECO:0000256" key="5">
    <source>
        <dbReference type="ARBA" id="ARBA00022833"/>
    </source>
</evidence>
<dbReference type="PROSITE" id="PS00678">
    <property type="entry name" value="WD_REPEATS_1"/>
    <property type="match status" value="1"/>
</dbReference>
<evidence type="ECO:0000256" key="4">
    <source>
        <dbReference type="ARBA" id="ARBA00022771"/>
    </source>
</evidence>
<dbReference type="EMBL" id="CARXXK010000002">
    <property type="protein sequence ID" value="CAI6353351.1"/>
    <property type="molecule type" value="Genomic_DNA"/>
</dbReference>
<accession>A0AAV0WCL0</accession>
<keyword evidence="2" id="KW-0479">Metal-binding</keyword>